<reference evidence="1 2" key="1">
    <citation type="journal article" date="2018" name="Front. Plant Sci.">
        <title>Red Clover (Trifolium pratense) and Zigzag Clover (T. medium) - A Picture of Genomic Similarities and Differences.</title>
        <authorList>
            <person name="Dluhosova J."/>
            <person name="Istvanek J."/>
            <person name="Nedelnik J."/>
            <person name="Repkova J."/>
        </authorList>
    </citation>
    <scope>NUCLEOTIDE SEQUENCE [LARGE SCALE GENOMIC DNA]</scope>
    <source>
        <strain evidence="2">cv. 10/8</strain>
        <tissue evidence="1">Leaf</tissue>
    </source>
</reference>
<evidence type="ECO:0000313" key="1">
    <source>
        <dbReference type="EMBL" id="MCI68106.1"/>
    </source>
</evidence>
<evidence type="ECO:0000313" key="2">
    <source>
        <dbReference type="Proteomes" id="UP000265520"/>
    </source>
</evidence>
<dbReference type="Proteomes" id="UP000265520">
    <property type="component" value="Unassembled WGS sequence"/>
</dbReference>
<dbReference type="EMBL" id="LXQA010730646">
    <property type="protein sequence ID" value="MCI68106.1"/>
    <property type="molecule type" value="Genomic_DNA"/>
</dbReference>
<name>A0A392U6S6_9FABA</name>
<feature type="non-terminal residue" evidence="1">
    <location>
        <position position="52"/>
    </location>
</feature>
<proteinExistence type="predicted"/>
<comment type="caution">
    <text evidence="1">The sequence shown here is derived from an EMBL/GenBank/DDBJ whole genome shotgun (WGS) entry which is preliminary data.</text>
</comment>
<dbReference type="AlphaFoldDB" id="A0A392U6S6"/>
<accession>A0A392U6S6</accession>
<sequence>MVSSVFEQTMSLKESMRVHEELLHLAIAEEETVIHRIKVLEDELKILHKKRE</sequence>
<keyword evidence="2" id="KW-1185">Reference proteome</keyword>
<protein>
    <submittedName>
        <fullName evidence="1">Uncharacterized protein</fullName>
    </submittedName>
</protein>
<organism evidence="1 2">
    <name type="scientific">Trifolium medium</name>
    <dbReference type="NCBI Taxonomy" id="97028"/>
    <lineage>
        <taxon>Eukaryota</taxon>
        <taxon>Viridiplantae</taxon>
        <taxon>Streptophyta</taxon>
        <taxon>Embryophyta</taxon>
        <taxon>Tracheophyta</taxon>
        <taxon>Spermatophyta</taxon>
        <taxon>Magnoliopsida</taxon>
        <taxon>eudicotyledons</taxon>
        <taxon>Gunneridae</taxon>
        <taxon>Pentapetalae</taxon>
        <taxon>rosids</taxon>
        <taxon>fabids</taxon>
        <taxon>Fabales</taxon>
        <taxon>Fabaceae</taxon>
        <taxon>Papilionoideae</taxon>
        <taxon>50 kb inversion clade</taxon>
        <taxon>NPAAA clade</taxon>
        <taxon>Hologalegina</taxon>
        <taxon>IRL clade</taxon>
        <taxon>Trifolieae</taxon>
        <taxon>Trifolium</taxon>
    </lineage>
</organism>